<evidence type="ECO:0000256" key="1">
    <source>
        <dbReference type="SAM" id="MobiDB-lite"/>
    </source>
</evidence>
<protein>
    <recommendedName>
        <fullName evidence="3">Condensin II complex subunit H2 N-terminal domain-containing protein</fullName>
    </recommendedName>
</protein>
<keyword evidence="2" id="KW-0732">Signal</keyword>
<sequence>MVFCHFHSMSICWFLVLCFDRDSVVIFEEERYGEDFEGAGQRYLYLLKPVKDLSKNFETDIAKELDDYCSSLREITSNEDLSVNNQHRFNFAEAAMLIQGSAFVFGRKVDFVHSQAIHFFEALQPQKAKKSKKSGEEVDEGFVDENEPSTDPCELIDYSSVKQCKVNSLHKIKAKSKYKGDPPKIRVMPMSLMPLADNEKSGVVVYSTGYRMEIIGKMDDFRMNSGFVCNRAALLLHLGHEKIIDDFASEAFMRLWNPHLFQPNGQTQSQPPPENNVVKDSQNHVADSGMGSSTDVAGSDPGRTSSAMEIDRRATATTLMTLTLLGQVLSLWSQLESKWRKELNL</sequence>
<dbReference type="AlphaFoldDB" id="A0AAD5M4R2"/>
<dbReference type="Proteomes" id="UP001196413">
    <property type="component" value="Unassembled WGS sequence"/>
</dbReference>
<dbReference type="GO" id="GO:0000796">
    <property type="term" value="C:condensin complex"/>
    <property type="evidence" value="ECO:0007669"/>
    <property type="project" value="TreeGrafter"/>
</dbReference>
<keyword evidence="5" id="KW-1185">Reference proteome</keyword>
<dbReference type="InterPro" id="IPR031739">
    <property type="entry name" value="Ncaph2"/>
</dbReference>
<dbReference type="GO" id="GO:0003682">
    <property type="term" value="F:chromatin binding"/>
    <property type="evidence" value="ECO:0007669"/>
    <property type="project" value="TreeGrafter"/>
</dbReference>
<reference evidence="4" key="1">
    <citation type="submission" date="2021-06" db="EMBL/GenBank/DDBJ databases">
        <title>Parelaphostrongylus tenuis whole genome reference sequence.</title>
        <authorList>
            <person name="Garwood T.J."/>
            <person name="Larsen P.A."/>
            <person name="Fountain-Jones N.M."/>
            <person name="Garbe J.R."/>
            <person name="Macchietto M.G."/>
            <person name="Kania S.A."/>
            <person name="Gerhold R.W."/>
            <person name="Richards J.E."/>
            <person name="Wolf T.M."/>
        </authorList>
    </citation>
    <scope>NUCLEOTIDE SEQUENCE</scope>
    <source>
        <strain evidence="4">MNPRO001-30</strain>
        <tissue evidence="4">Meninges</tissue>
    </source>
</reference>
<dbReference type="GO" id="GO:0051306">
    <property type="term" value="P:mitotic sister chromatid separation"/>
    <property type="evidence" value="ECO:0007669"/>
    <property type="project" value="TreeGrafter"/>
</dbReference>
<feature type="chain" id="PRO_5041990503" description="Condensin II complex subunit H2 N-terminal domain-containing protein" evidence="2">
    <location>
        <begin position="19"/>
        <end position="345"/>
    </location>
</feature>
<feature type="domain" description="Condensin II complex subunit H2 N-terminal" evidence="3">
    <location>
        <begin position="41"/>
        <end position="139"/>
    </location>
</feature>
<accession>A0AAD5M4R2</accession>
<dbReference type="EMBL" id="JAHQIW010001010">
    <property type="protein sequence ID" value="KAJ1351125.1"/>
    <property type="molecule type" value="Genomic_DNA"/>
</dbReference>
<evidence type="ECO:0000256" key="2">
    <source>
        <dbReference type="SAM" id="SignalP"/>
    </source>
</evidence>
<feature type="signal peptide" evidence="2">
    <location>
        <begin position="1"/>
        <end position="18"/>
    </location>
</feature>
<organism evidence="4 5">
    <name type="scientific">Parelaphostrongylus tenuis</name>
    <name type="common">Meningeal worm</name>
    <dbReference type="NCBI Taxonomy" id="148309"/>
    <lineage>
        <taxon>Eukaryota</taxon>
        <taxon>Metazoa</taxon>
        <taxon>Ecdysozoa</taxon>
        <taxon>Nematoda</taxon>
        <taxon>Chromadorea</taxon>
        <taxon>Rhabditida</taxon>
        <taxon>Rhabditina</taxon>
        <taxon>Rhabditomorpha</taxon>
        <taxon>Strongyloidea</taxon>
        <taxon>Metastrongylidae</taxon>
        <taxon>Parelaphostrongylus</taxon>
    </lineage>
</organism>
<dbReference type="InterPro" id="IPR009378">
    <property type="entry name" value="H2_N"/>
</dbReference>
<proteinExistence type="predicted"/>
<dbReference type="Pfam" id="PF06278">
    <property type="entry name" value="CNDH2_N"/>
    <property type="match status" value="1"/>
</dbReference>
<dbReference type="GO" id="GO:0005634">
    <property type="term" value="C:nucleus"/>
    <property type="evidence" value="ECO:0007669"/>
    <property type="project" value="TreeGrafter"/>
</dbReference>
<feature type="compositionally biased region" description="Polar residues" evidence="1">
    <location>
        <begin position="278"/>
        <end position="307"/>
    </location>
</feature>
<dbReference type="PANTHER" id="PTHR14324:SF3">
    <property type="entry name" value="CONDENSIN-2 COMPLEX SUBUNIT H2"/>
    <property type="match status" value="1"/>
</dbReference>
<evidence type="ECO:0000259" key="3">
    <source>
        <dbReference type="Pfam" id="PF06278"/>
    </source>
</evidence>
<gene>
    <name evidence="4" type="ORF">KIN20_007075</name>
</gene>
<dbReference type="GO" id="GO:0010032">
    <property type="term" value="P:meiotic chromosome condensation"/>
    <property type="evidence" value="ECO:0007669"/>
    <property type="project" value="TreeGrafter"/>
</dbReference>
<name>A0AAD5M4R2_PARTN</name>
<comment type="caution">
    <text evidence="4">The sequence shown here is derived from an EMBL/GenBank/DDBJ whole genome shotgun (WGS) entry which is preliminary data.</text>
</comment>
<dbReference type="PANTHER" id="PTHR14324">
    <property type="entry name" value="CONDENSIN-2 COMPLEX SUBUNIT H2"/>
    <property type="match status" value="1"/>
</dbReference>
<evidence type="ECO:0000313" key="5">
    <source>
        <dbReference type="Proteomes" id="UP001196413"/>
    </source>
</evidence>
<feature type="region of interest" description="Disordered" evidence="1">
    <location>
        <begin position="262"/>
        <end position="307"/>
    </location>
</feature>
<evidence type="ECO:0000313" key="4">
    <source>
        <dbReference type="EMBL" id="KAJ1351125.1"/>
    </source>
</evidence>